<dbReference type="EMBL" id="GGEC01009217">
    <property type="protein sequence ID" value="MBW89700.1"/>
    <property type="molecule type" value="Transcribed_RNA"/>
</dbReference>
<accession>A0A2P2J8A4</accession>
<sequence length="31" mass="3391">MFGGNGEMGMLQNQDLLSITSGFELKTTIWA</sequence>
<organism evidence="1">
    <name type="scientific">Rhizophora mucronata</name>
    <name type="common">Asiatic mangrove</name>
    <dbReference type="NCBI Taxonomy" id="61149"/>
    <lineage>
        <taxon>Eukaryota</taxon>
        <taxon>Viridiplantae</taxon>
        <taxon>Streptophyta</taxon>
        <taxon>Embryophyta</taxon>
        <taxon>Tracheophyta</taxon>
        <taxon>Spermatophyta</taxon>
        <taxon>Magnoliopsida</taxon>
        <taxon>eudicotyledons</taxon>
        <taxon>Gunneridae</taxon>
        <taxon>Pentapetalae</taxon>
        <taxon>rosids</taxon>
        <taxon>fabids</taxon>
        <taxon>Malpighiales</taxon>
        <taxon>Rhizophoraceae</taxon>
        <taxon>Rhizophora</taxon>
    </lineage>
</organism>
<dbReference type="AlphaFoldDB" id="A0A2P2J8A4"/>
<reference evidence="1" key="1">
    <citation type="submission" date="2018-02" db="EMBL/GenBank/DDBJ databases">
        <title>Rhizophora mucronata_Transcriptome.</title>
        <authorList>
            <person name="Meera S.P."/>
            <person name="Sreeshan A."/>
            <person name="Augustine A."/>
        </authorList>
    </citation>
    <scope>NUCLEOTIDE SEQUENCE</scope>
    <source>
        <tissue evidence="1">Leaf</tissue>
    </source>
</reference>
<evidence type="ECO:0000313" key="1">
    <source>
        <dbReference type="EMBL" id="MBW89700.1"/>
    </source>
</evidence>
<protein>
    <submittedName>
        <fullName evidence="1">Uncharacterized protein</fullName>
    </submittedName>
</protein>
<proteinExistence type="predicted"/>
<name>A0A2P2J8A4_RHIMU</name>